<keyword evidence="6" id="KW-0378">Hydrolase</keyword>
<evidence type="ECO:0000256" key="4">
    <source>
        <dbReference type="ARBA" id="ARBA00022722"/>
    </source>
</evidence>
<feature type="domain" description="Reverse transcriptase" evidence="8">
    <location>
        <begin position="75"/>
        <end position="255"/>
    </location>
</feature>
<dbReference type="InterPro" id="IPR050951">
    <property type="entry name" value="Retrovirus_Pol_polyprotein"/>
</dbReference>
<accession>A0A921ZCH2</accession>
<evidence type="ECO:0000256" key="2">
    <source>
        <dbReference type="ARBA" id="ARBA00022679"/>
    </source>
</evidence>
<gene>
    <name evidence="9" type="ORF">O3G_MSEX009130</name>
</gene>
<feature type="non-terminal residue" evidence="9">
    <location>
        <position position="1"/>
    </location>
</feature>
<dbReference type="Pfam" id="PF17917">
    <property type="entry name" value="RT_RNaseH"/>
    <property type="match status" value="1"/>
</dbReference>
<evidence type="ECO:0000256" key="6">
    <source>
        <dbReference type="ARBA" id="ARBA00022801"/>
    </source>
</evidence>
<evidence type="ECO:0000256" key="7">
    <source>
        <dbReference type="ARBA" id="ARBA00022918"/>
    </source>
</evidence>
<sequence length="735" mass="84611">TFLQGYNNLNDSEKPVADNVMTKFKEISIEEKGLGRTDIITHNIDTGTTEPIRQRYYRMSPEKQRIVTEQVDEMLSLDVIEPCESPWSSPVLVVGKKDGKPRFCLDSRKLNSVTRKDAYCLPYVSEILDNLRDAKYLSSIDLSKAFWQIPIKKEDREKTAFYVPGRGTFQFKVTAFGLSNAPATQQRLVDKLFGPEFELKVFAYLDDIFIVSKTFEEHVSLLLRVLLKLQSSNLTVNLSKCQFFRTQLRYLGYLVDAQGLRTDPEKVEVILQYPTPTNRKEVKRFLGTTSWYRRFIPQFSTIAAPLNKLTSSKKNTPPFQWSDAAEKAFVQLKSLLVNAPVLICPDFNYPFEVHTDASNFGVGGMLSQTIDGVEHPVAYMSRSLSGPERNYSVTERETLAVLIALEHWRCYLDNGKPFTVYTDHAAIKWFLSLTNPTGRLARWGVRLSAFNFDIKHRRGKDNVIPDSLSRLPTLAAISNFPSALVTQDSWYRNIFHGSQESPTKYPNYRVENGRLYRLMKSRNTLTSEFDWKLVVPEEERLGILKANHAEPTSVSTFVNDDHRSWDVNLSKIQFAMNNSVNETTGYTPSFLVHGRELVTDGFHYIDNAIPNEITFLPRDVYAENLGTLAKVFDTVQFALWQSYLKNSQRYNLRRKCAEFEVGDVVWKRCYFQSDKDARFSKKLAPKYCNRRQKLPRNIPSNSQKLREHLCLYFSEQMVRTPDDTTLSNRPEVALP</sequence>
<dbReference type="PROSITE" id="PS50878">
    <property type="entry name" value="RT_POL"/>
    <property type="match status" value="1"/>
</dbReference>
<dbReference type="Proteomes" id="UP000791440">
    <property type="component" value="Unassembled WGS sequence"/>
</dbReference>
<keyword evidence="2" id="KW-0808">Transferase</keyword>
<evidence type="ECO:0000313" key="10">
    <source>
        <dbReference type="Proteomes" id="UP000791440"/>
    </source>
</evidence>
<keyword evidence="3" id="KW-0548">Nucleotidyltransferase</keyword>
<dbReference type="Pfam" id="PF00078">
    <property type="entry name" value="RVT_1"/>
    <property type="match status" value="1"/>
</dbReference>
<dbReference type="InterPro" id="IPR000477">
    <property type="entry name" value="RT_dom"/>
</dbReference>
<evidence type="ECO:0000256" key="5">
    <source>
        <dbReference type="ARBA" id="ARBA00022759"/>
    </source>
</evidence>
<dbReference type="GO" id="GO:0004519">
    <property type="term" value="F:endonuclease activity"/>
    <property type="evidence" value="ECO:0007669"/>
    <property type="project" value="UniProtKB-KW"/>
</dbReference>
<dbReference type="EC" id="2.7.7.49" evidence="1"/>
<dbReference type="PANTHER" id="PTHR37984">
    <property type="entry name" value="PROTEIN CBG26694"/>
    <property type="match status" value="1"/>
</dbReference>
<evidence type="ECO:0000256" key="1">
    <source>
        <dbReference type="ARBA" id="ARBA00012493"/>
    </source>
</evidence>
<dbReference type="AlphaFoldDB" id="A0A921ZCH2"/>
<keyword evidence="7" id="KW-0695">RNA-directed DNA polymerase</keyword>
<comment type="caution">
    <text evidence="9">The sequence shown here is derived from an EMBL/GenBank/DDBJ whole genome shotgun (WGS) entry which is preliminary data.</text>
</comment>
<reference evidence="9" key="2">
    <citation type="submission" date="2020-12" db="EMBL/GenBank/DDBJ databases">
        <authorList>
            <person name="Kanost M."/>
        </authorList>
    </citation>
    <scope>NUCLEOTIDE SEQUENCE</scope>
</reference>
<dbReference type="PANTHER" id="PTHR37984:SF5">
    <property type="entry name" value="PROTEIN NYNRIN-LIKE"/>
    <property type="match status" value="1"/>
</dbReference>
<keyword evidence="4" id="KW-0540">Nuclease</keyword>
<dbReference type="EMBL" id="JH668487">
    <property type="protein sequence ID" value="KAG6455309.1"/>
    <property type="molecule type" value="Genomic_DNA"/>
</dbReference>
<evidence type="ECO:0000313" key="9">
    <source>
        <dbReference type="EMBL" id="KAG6455309.1"/>
    </source>
</evidence>
<dbReference type="GO" id="GO:0003964">
    <property type="term" value="F:RNA-directed DNA polymerase activity"/>
    <property type="evidence" value="ECO:0007669"/>
    <property type="project" value="UniProtKB-KW"/>
</dbReference>
<evidence type="ECO:0000259" key="8">
    <source>
        <dbReference type="PROSITE" id="PS50878"/>
    </source>
</evidence>
<protein>
    <recommendedName>
        <fullName evidence="1">RNA-directed DNA polymerase</fullName>
        <ecNumber evidence="1">2.7.7.49</ecNumber>
    </recommendedName>
</protein>
<reference evidence="9" key="1">
    <citation type="journal article" date="2016" name="Insect Biochem. Mol. Biol.">
        <title>Multifaceted biological insights from a draft genome sequence of the tobacco hornworm moth, Manduca sexta.</title>
        <authorList>
            <person name="Kanost M.R."/>
            <person name="Arrese E.L."/>
            <person name="Cao X."/>
            <person name="Chen Y.R."/>
            <person name="Chellapilla S."/>
            <person name="Goldsmith M.R."/>
            <person name="Grosse-Wilde E."/>
            <person name="Heckel D.G."/>
            <person name="Herndon N."/>
            <person name="Jiang H."/>
            <person name="Papanicolaou A."/>
            <person name="Qu J."/>
            <person name="Soulages J.L."/>
            <person name="Vogel H."/>
            <person name="Walters J."/>
            <person name="Waterhouse R.M."/>
            <person name="Ahn S.J."/>
            <person name="Almeida F.C."/>
            <person name="An C."/>
            <person name="Aqrawi P."/>
            <person name="Bretschneider A."/>
            <person name="Bryant W.B."/>
            <person name="Bucks S."/>
            <person name="Chao H."/>
            <person name="Chevignon G."/>
            <person name="Christen J.M."/>
            <person name="Clarke D.F."/>
            <person name="Dittmer N.T."/>
            <person name="Ferguson L.C.F."/>
            <person name="Garavelou S."/>
            <person name="Gordon K.H.J."/>
            <person name="Gunaratna R.T."/>
            <person name="Han Y."/>
            <person name="Hauser F."/>
            <person name="He Y."/>
            <person name="Heidel-Fischer H."/>
            <person name="Hirsh A."/>
            <person name="Hu Y."/>
            <person name="Jiang H."/>
            <person name="Kalra D."/>
            <person name="Klinner C."/>
            <person name="Konig C."/>
            <person name="Kovar C."/>
            <person name="Kroll A.R."/>
            <person name="Kuwar S.S."/>
            <person name="Lee S.L."/>
            <person name="Lehman R."/>
            <person name="Li K."/>
            <person name="Li Z."/>
            <person name="Liang H."/>
            <person name="Lovelace S."/>
            <person name="Lu Z."/>
            <person name="Mansfield J.H."/>
            <person name="McCulloch K.J."/>
            <person name="Mathew T."/>
            <person name="Morton B."/>
            <person name="Muzny D.M."/>
            <person name="Neunemann D."/>
            <person name="Ongeri F."/>
            <person name="Pauchet Y."/>
            <person name="Pu L.L."/>
            <person name="Pyrousis I."/>
            <person name="Rao X.J."/>
            <person name="Redding A."/>
            <person name="Roesel C."/>
            <person name="Sanchez-Gracia A."/>
            <person name="Schaack S."/>
            <person name="Shukla A."/>
            <person name="Tetreau G."/>
            <person name="Wang Y."/>
            <person name="Xiong G.H."/>
            <person name="Traut W."/>
            <person name="Walsh T.K."/>
            <person name="Worley K.C."/>
            <person name="Wu D."/>
            <person name="Wu W."/>
            <person name="Wu Y.Q."/>
            <person name="Zhang X."/>
            <person name="Zou Z."/>
            <person name="Zucker H."/>
            <person name="Briscoe A.D."/>
            <person name="Burmester T."/>
            <person name="Clem R.J."/>
            <person name="Feyereisen R."/>
            <person name="Grimmelikhuijzen C.J.P."/>
            <person name="Hamodrakas S.J."/>
            <person name="Hansson B.S."/>
            <person name="Huguet E."/>
            <person name="Jermiin L.S."/>
            <person name="Lan Q."/>
            <person name="Lehman H.K."/>
            <person name="Lorenzen M."/>
            <person name="Merzendorfer H."/>
            <person name="Michalopoulos I."/>
            <person name="Morton D.B."/>
            <person name="Muthukrishnan S."/>
            <person name="Oakeshott J.G."/>
            <person name="Palmer W."/>
            <person name="Park Y."/>
            <person name="Passarelli A.L."/>
            <person name="Rozas J."/>
            <person name="Schwartz L.M."/>
            <person name="Smith W."/>
            <person name="Southgate A."/>
            <person name="Vilcinskas A."/>
            <person name="Vogt R."/>
            <person name="Wang P."/>
            <person name="Werren J."/>
            <person name="Yu X.Q."/>
            <person name="Zhou J.J."/>
            <person name="Brown S.J."/>
            <person name="Scherer S.E."/>
            <person name="Richards S."/>
            <person name="Blissard G.W."/>
        </authorList>
    </citation>
    <scope>NUCLEOTIDE SEQUENCE</scope>
</reference>
<dbReference type="GO" id="GO:0016787">
    <property type="term" value="F:hydrolase activity"/>
    <property type="evidence" value="ECO:0007669"/>
    <property type="project" value="UniProtKB-KW"/>
</dbReference>
<dbReference type="FunFam" id="3.30.70.270:FF:000020">
    <property type="entry name" value="Transposon Tf2-6 polyprotein-like Protein"/>
    <property type="match status" value="1"/>
</dbReference>
<name>A0A921ZCH2_MANSE</name>
<organism evidence="9 10">
    <name type="scientific">Manduca sexta</name>
    <name type="common">Tobacco hawkmoth</name>
    <name type="synonym">Tobacco hornworm</name>
    <dbReference type="NCBI Taxonomy" id="7130"/>
    <lineage>
        <taxon>Eukaryota</taxon>
        <taxon>Metazoa</taxon>
        <taxon>Ecdysozoa</taxon>
        <taxon>Arthropoda</taxon>
        <taxon>Hexapoda</taxon>
        <taxon>Insecta</taxon>
        <taxon>Pterygota</taxon>
        <taxon>Neoptera</taxon>
        <taxon>Endopterygota</taxon>
        <taxon>Lepidoptera</taxon>
        <taxon>Glossata</taxon>
        <taxon>Ditrysia</taxon>
        <taxon>Bombycoidea</taxon>
        <taxon>Sphingidae</taxon>
        <taxon>Sphinginae</taxon>
        <taxon>Sphingini</taxon>
        <taxon>Manduca</taxon>
    </lineage>
</organism>
<proteinExistence type="predicted"/>
<dbReference type="InterPro" id="IPR041373">
    <property type="entry name" value="RT_RNaseH"/>
</dbReference>
<keyword evidence="5" id="KW-0255">Endonuclease</keyword>
<keyword evidence="10" id="KW-1185">Reference proteome</keyword>
<dbReference type="CDD" id="cd09274">
    <property type="entry name" value="RNase_HI_RT_Ty3"/>
    <property type="match status" value="1"/>
</dbReference>
<dbReference type="CDD" id="cd01647">
    <property type="entry name" value="RT_LTR"/>
    <property type="match status" value="1"/>
</dbReference>
<evidence type="ECO:0000256" key="3">
    <source>
        <dbReference type="ARBA" id="ARBA00022695"/>
    </source>
</evidence>